<feature type="region of interest" description="Disordered" evidence="14">
    <location>
        <begin position="154"/>
        <end position="193"/>
    </location>
</feature>
<evidence type="ECO:0000256" key="7">
    <source>
        <dbReference type="ARBA" id="ARBA00022927"/>
    </source>
</evidence>
<evidence type="ECO:0000256" key="8">
    <source>
        <dbReference type="ARBA" id="ARBA00022946"/>
    </source>
</evidence>
<keyword evidence="4" id="KW-0547">Nucleotide-binding</keyword>
<dbReference type="FunCoup" id="Q75AP0">
    <property type="interactions" value="1081"/>
</dbReference>
<comment type="subcellular location">
    <subcellularLocation>
        <location evidence="1">Mitochondrion inner membrane</location>
        <topology evidence="1">Peripheral membrane protein</topology>
    </subcellularLocation>
</comment>
<evidence type="ECO:0000256" key="3">
    <source>
        <dbReference type="ARBA" id="ARBA00022448"/>
    </source>
</evidence>
<sequence length="418" mass="47403">MHRYSAVKQAQKSQPQRVLAARGFSATRWAGNGPKSPLQVFRETFKEEWKKSQELQDNIKALQDAGGRLGESDAYKKAREAYLKAQKGSTIVGKTLKRTGETLEHITVQAWESEIGKTTRKTVSKTAQKLDESFEPVRQTKVYKDMSEIIDDGESSRYGGFMEKERRREKRERDLATGKRATPVRSNEEAGSALVATDKEASESLGKKIQDFKEKTVVGRKLHEIKVRLWDENENPLIGLLRTISNKVGGLFAETESARVFAQFKLLDPTFNTEEFTKHLREYIIPEVLEAYVKGDEQVLKQWFSEAPYNVYSAQQKQIRQQELFADGRILDIRGVEIISAKLLPPQDVPAIVVGCRAQEIHLFRKATTGEIAAGHESNIMLSSYAMVLTRDPEKVDDKETEGWKILEFVRGGSRSFT</sequence>
<dbReference type="GO" id="GO:0031314">
    <property type="term" value="C:extrinsic component of mitochondrial inner membrane"/>
    <property type="evidence" value="ECO:0007669"/>
    <property type="project" value="EnsemblFungi"/>
</dbReference>
<dbReference type="HOGENOM" id="CLU_020932_2_0_1"/>
<dbReference type="RefSeq" id="NP_983978.1">
    <property type="nucleotide sequence ID" value="NM_209331.2"/>
</dbReference>
<proteinExistence type="inferred from homology"/>
<evidence type="ECO:0000256" key="1">
    <source>
        <dbReference type="ARBA" id="ARBA00004637"/>
    </source>
</evidence>
<keyword evidence="5 13" id="KW-0999">Mitochondrion inner membrane</keyword>
<dbReference type="InParanoid" id="Q75AP0"/>
<keyword evidence="9 13" id="KW-0811">Translocation</keyword>
<dbReference type="Proteomes" id="UP000000591">
    <property type="component" value="Chromosome IV"/>
</dbReference>
<accession>Q75AP0</accession>
<evidence type="ECO:0000256" key="11">
    <source>
        <dbReference type="ARBA" id="ARBA00023136"/>
    </source>
</evidence>
<dbReference type="InterPro" id="IPR007379">
    <property type="entry name" value="Tim44-like_dom"/>
</dbReference>
<dbReference type="OMA" id="NFQMEPF"/>
<dbReference type="Pfam" id="PF04280">
    <property type="entry name" value="Tim44"/>
    <property type="match status" value="1"/>
</dbReference>
<evidence type="ECO:0000259" key="15">
    <source>
        <dbReference type="SMART" id="SM00978"/>
    </source>
</evidence>
<keyword evidence="11 13" id="KW-0472">Membrane</keyword>
<evidence type="ECO:0000313" key="17">
    <source>
        <dbReference type="Proteomes" id="UP000000591"/>
    </source>
</evidence>
<dbReference type="GeneID" id="4620121"/>
<reference evidence="16 17" key="1">
    <citation type="journal article" date="2004" name="Science">
        <title>The Ashbya gossypii genome as a tool for mapping the ancient Saccharomyces cerevisiae genome.</title>
        <authorList>
            <person name="Dietrich F.S."/>
            <person name="Voegeli S."/>
            <person name="Brachat S."/>
            <person name="Lerch A."/>
            <person name="Gates K."/>
            <person name="Steiner S."/>
            <person name="Mohr C."/>
            <person name="Pohlmann R."/>
            <person name="Luedi P."/>
            <person name="Choi S."/>
            <person name="Wing R.A."/>
            <person name="Flavier A."/>
            <person name="Gaffney T.D."/>
            <person name="Philippsen P."/>
        </authorList>
    </citation>
    <scope>NUCLEOTIDE SEQUENCE [LARGE SCALE GENOMIC DNA]</scope>
    <source>
        <strain evidence="17">ATCC 10895 / CBS 109.51 / FGSC 9923 / NRRL Y-1056</strain>
    </source>
</reference>
<dbReference type="GO" id="GO:0005743">
    <property type="term" value="C:mitochondrial inner membrane"/>
    <property type="evidence" value="ECO:0000318"/>
    <property type="project" value="GO_Central"/>
</dbReference>
<keyword evidence="7 13" id="KW-0653">Protein transport</keyword>
<dbReference type="AlphaFoldDB" id="Q75AP0"/>
<keyword evidence="10 13" id="KW-0496">Mitochondrion</keyword>
<keyword evidence="3 13" id="KW-0813">Transport</keyword>
<dbReference type="GO" id="GO:0001405">
    <property type="term" value="C:PAM complex, Tim23 associated import motor"/>
    <property type="evidence" value="ECO:0007669"/>
    <property type="project" value="EnsemblFungi"/>
</dbReference>
<dbReference type="STRING" id="284811.Q75AP0"/>
<evidence type="ECO:0000256" key="4">
    <source>
        <dbReference type="ARBA" id="ARBA00022741"/>
    </source>
</evidence>
<dbReference type="Gene3D" id="3.10.450.240">
    <property type="match status" value="1"/>
</dbReference>
<dbReference type="PIRSF" id="PIRSF037871">
    <property type="entry name" value="TIM44"/>
    <property type="match status" value="1"/>
</dbReference>
<evidence type="ECO:0000256" key="5">
    <source>
        <dbReference type="ARBA" id="ARBA00022792"/>
    </source>
</evidence>
<dbReference type="SUPFAM" id="SSF54427">
    <property type="entry name" value="NTF2-like"/>
    <property type="match status" value="1"/>
</dbReference>
<dbReference type="KEGG" id="ago:AGOS_ADL118C"/>
<organism evidence="16 17">
    <name type="scientific">Eremothecium gossypii (strain ATCC 10895 / CBS 109.51 / FGSC 9923 / NRRL Y-1056)</name>
    <name type="common">Yeast</name>
    <name type="synonym">Ashbya gossypii</name>
    <dbReference type="NCBI Taxonomy" id="284811"/>
    <lineage>
        <taxon>Eukaryota</taxon>
        <taxon>Fungi</taxon>
        <taxon>Dikarya</taxon>
        <taxon>Ascomycota</taxon>
        <taxon>Saccharomycotina</taxon>
        <taxon>Saccharomycetes</taxon>
        <taxon>Saccharomycetales</taxon>
        <taxon>Saccharomycetaceae</taxon>
        <taxon>Eremothecium</taxon>
    </lineage>
</organism>
<evidence type="ECO:0000256" key="10">
    <source>
        <dbReference type="ARBA" id="ARBA00023128"/>
    </source>
</evidence>
<feature type="compositionally biased region" description="Basic and acidic residues" evidence="14">
    <location>
        <begin position="162"/>
        <end position="177"/>
    </location>
</feature>
<keyword evidence="17" id="KW-1185">Reference proteome</keyword>
<dbReference type="GO" id="GO:0051087">
    <property type="term" value="F:protein-folding chaperone binding"/>
    <property type="evidence" value="ECO:0000318"/>
    <property type="project" value="GO_Central"/>
</dbReference>
<dbReference type="InterPro" id="IPR032710">
    <property type="entry name" value="NTF2-like_dom_sf"/>
</dbReference>
<dbReference type="GO" id="GO:0005524">
    <property type="term" value="F:ATP binding"/>
    <property type="evidence" value="ECO:0007669"/>
    <property type="project" value="UniProtKB-KW"/>
</dbReference>
<dbReference type="FunFam" id="3.10.450.240:FF:000002">
    <property type="entry name" value="Mitochondrial import inner membrane translocase subunit TIM44"/>
    <property type="match status" value="1"/>
</dbReference>
<keyword evidence="8" id="KW-0809">Transit peptide</keyword>
<dbReference type="InterPro" id="IPR039544">
    <property type="entry name" value="Tim44-like"/>
</dbReference>
<dbReference type="EMBL" id="AE016817">
    <property type="protein sequence ID" value="AAS51802.1"/>
    <property type="molecule type" value="Genomic_DNA"/>
</dbReference>
<keyword evidence="6" id="KW-0067">ATP-binding</keyword>
<comment type="similarity">
    <text evidence="2 13">Belongs to the Tim44 family.</text>
</comment>
<dbReference type="PANTHER" id="PTHR10721:SF1">
    <property type="entry name" value="MITOCHONDRIAL IMPORT INNER MEMBRANE TRANSLOCASE SUBUNIT TIM44"/>
    <property type="match status" value="1"/>
</dbReference>
<evidence type="ECO:0000256" key="12">
    <source>
        <dbReference type="ARBA" id="ARBA00074309"/>
    </source>
</evidence>
<dbReference type="PANTHER" id="PTHR10721">
    <property type="entry name" value="MITOCHONDRIAL IMPORT INNER MEMBRANE TRANSLOCASE SUBUNIT TIM44"/>
    <property type="match status" value="1"/>
</dbReference>
<protein>
    <recommendedName>
        <fullName evidence="12 13">Mitochondrial import inner membrane translocase subunit TIM44</fullName>
    </recommendedName>
</protein>
<evidence type="ECO:0000256" key="2">
    <source>
        <dbReference type="ARBA" id="ARBA00009597"/>
    </source>
</evidence>
<name>Q75AP0_EREGS</name>
<dbReference type="SMART" id="SM00978">
    <property type="entry name" value="Tim44"/>
    <property type="match status" value="1"/>
</dbReference>
<evidence type="ECO:0000256" key="14">
    <source>
        <dbReference type="SAM" id="MobiDB-lite"/>
    </source>
</evidence>
<evidence type="ECO:0000256" key="9">
    <source>
        <dbReference type="ARBA" id="ARBA00023010"/>
    </source>
</evidence>
<dbReference type="GO" id="GO:0030674">
    <property type="term" value="F:protein-macromolecule adaptor activity"/>
    <property type="evidence" value="ECO:0007669"/>
    <property type="project" value="EnsemblFungi"/>
</dbReference>
<comment type="function">
    <text evidence="13">Essential component of the PAM complex, a complex required for the translocation of transit peptide-containing proteins from the inner membrane into the mitochondrial matrix in an ATP-dependent manner.</text>
</comment>
<evidence type="ECO:0000256" key="13">
    <source>
        <dbReference type="PIRNR" id="PIRNR037871"/>
    </source>
</evidence>
<feature type="domain" description="Tim44-like" evidence="15">
    <location>
        <begin position="257"/>
        <end position="411"/>
    </location>
</feature>
<dbReference type="GO" id="GO:0030150">
    <property type="term" value="P:protein import into mitochondrial matrix"/>
    <property type="evidence" value="ECO:0000318"/>
    <property type="project" value="GO_Central"/>
</dbReference>
<evidence type="ECO:0000313" key="16">
    <source>
        <dbReference type="EMBL" id="AAS51802.1"/>
    </source>
</evidence>
<gene>
    <name evidence="16" type="ORF">AGOS_ADL118C</name>
</gene>
<dbReference type="InterPro" id="IPR017303">
    <property type="entry name" value="Tim44"/>
</dbReference>
<dbReference type="eggNOG" id="KOG2580">
    <property type="taxonomic scope" value="Eukaryota"/>
</dbReference>
<reference evidence="17" key="2">
    <citation type="journal article" date="2013" name="G3 (Bethesda)">
        <title>Genomes of Ashbya fungi isolated from insects reveal four mating-type loci, numerous translocations, lack of transposons, and distinct gene duplications.</title>
        <authorList>
            <person name="Dietrich F.S."/>
            <person name="Voegeli S."/>
            <person name="Kuo S."/>
            <person name="Philippsen P."/>
        </authorList>
    </citation>
    <scope>GENOME REANNOTATION</scope>
    <source>
        <strain evidence="17">ATCC 10895 / CBS 109.51 / FGSC 9923 / NRRL Y-1056</strain>
    </source>
</reference>
<dbReference type="OrthoDB" id="10265990at2759"/>
<evidence type="ECO:0000256" key="6">
    <source>
        <dbReference type="ARBA" id="ARBA00022840"/>
    </source>
</evidence>